<sequence length="101" mass="11439">MTFGQALIIYFIIPVLNILVLLIFVNVVLSWLVAFNVVNPRNQFVNTIWRATNALTEPVLSPIRRILPPLGGIDLSPLVLLLIIFFVREWVIMGQIFPLLG</sequence>
<dbReference type="PANTHER" id="PTHR33219">
    <property type="entry name" value="YLMG HOMOLOG PROTEIN 2, CHLOROPLASTIC"/>
    <property type="match status" value="1"/>
</dbReference>
<name>A0A3T0EDK3_9PROT</name>
<evidence type="ECO:0000313" key="3">
    <source>
        <dbReference type="Proteomes" id="UP000286954"/>
    </source>
</evidence>
<dbReference type="RefSeq" id="WP_127569118.1">
    <property type="nucleotide sequence ID" value="NZ_BMFB01000004.1"/>
</dbReference>
<dbReference type="PANTHER" id="PTHR33219:SF14">
    <property type="entry name" value="PROTEIN COFACTOR ASSEMBLY OF COMPLEX C SUBUNIT B CCB3, CHLOROPLASTIC-RELATED"/>
    <property type="match status" value="1"/>
</dbReference>
<reference evidence="2 3" key="1">
    <citation type="submission" date="2016-12" db="EMBL/GenBank/DDBJ databases">
        <title>The genome of dimorphic prosthecate Glycocaulis alkaliphilus 6b-8t, isolated from crude oil dictates its adaptability in petroleum environments.</title>
        <authorList>
            <person name="Wu X.-L."/>
            <person name="Geng S."/>
        </authorList>
    </citation>
    <scope>NUCLEOTIDE SEQUENCE [LARGE SCALE GENOMIC DNA]</scope>
    <source>
        <strain evidence="2 3">6B-8</strain>
    </source>
</reference>
<comment type="similarity">
    <text evidence="1">Belongs to the YggT family.</text>
</comment>
<dbReference type="GO" id="GO:0016020">
    <property type="term" value="C:membrane"/>
    <property type="evidence" value="ECO:0007669"/>
    <property type="project" value="InterPro"/>
</dbReference>
<dbReference type="Proteomes" id="UP000286954">
    <property type="component" value="Chromosome"/>
</dbReference>
<organism evidence="2 3">
    <name type="scientific">Glycocaulis alkaliphilus</name>
    <dbReference type="NCBI Taxonomy" id="1434191"/>
    <lineage>
        <taxon>Bacteria</taxon>
        <taxon>Pseudomonadati</taxon>
        <taxon>Pseudomonadota</taxon>
        <taxon>Alphaproteobacteria</taxon>
        <taxon>Maricaulales</taxon>
        <taxon>Maricaulaceae</taxon>
        <taxon>Glycocaulis</taxon>
    </lineage>
</organism>
<dbReference type="OrthoDB" id="9814445at2"/>
<gene>
    <name evidence="2" type="ORF">X907_2872</name>
</gene>
<dbReference type="Pfam" id="PF02325">
    <property type="entry name" value="CCB3_YggT"/>
    <property type="match status" value="1"/>
</dbReference>
<keyword evidence="3" id="KW-1185">Reference proteome</keyword>
<dbReference type="EMBL" id="CP018911">
    <property type="protein sequence ID" value="AZU05379.1"/>
    <property type="molecule type" value="Genomic_DNA"/>
</dbReference>
<dbReference type="AlphaFoldDB" id="A0A3T0EDK3"/>
<dbReference type="KEGG" id="gak:X907_2872"/>
<evidence type="ECO:0000313" key="2">
    <source>
        <dbReference type="EMBL" id="AZU05379.1"/>
    </source>
</evidence>
<evidence type="ECO:0000256" key="1">
    <source>
        <dbReference type="ARBA" id="ARBA00010894"/>
    </source>
</evidence>
<proteinExistence type="inferred from homology"/>
<dbReference type="InterPro" id="IPR003425">
    <property type="entry name" value="CCB3/YggT"/>
</dbReference>
<protein>
    <submittedName>
        <fullName evidence="2">Uncharacterized protein</fullName>
    </submittedName>
</protein>
<accession>A0A3T0EDK3</accession>